<keyword evidence="6" id="KW-1185">Reference proteome</keyword>
<dbReference type="NCBIfam" id="NF002867">
    <property type="entry name" value="PRK03174.1"/>
    <property type="match status" value="1"/>
</dbReference>
<accession>A0A1H0RQP6</accession>
<dbReference type="Proteomes" id="UP000199159">
    <property type="component" value="Unassembled WGS sequence"/>
</dbReference>
<organism evidence="5 6">
    <name type="scientific">Litchfieldia salsa</name>
    <dbReference type="NCBI Taxonomy" id="930152"/>
    <lineage>
        <taxon>Bacteria</taxon>
        <taxon>Bacillati</taxon>
        <taxon>Bacillota</taxon>
        <taxon>Bacilli</taxon>
        <taxon>Bacillales</taxon>
        <taxon>Bacillaceae</taxon>
        <taxon>Litchfieldia</taxon>
    </lineage>
</organism>
<dbReference type="EMBL" id="FNJU01000002">
    <property type="protein sequence ID" value="SDP31832.1"/>
    <property type="molecule type" value="Genomic_DNA"/>
</dbReference>
<evidence type="ECO:0000256" key="3">
    <source>
        <dbReference type="ARBA" id="ARBA00022969"/>
    </source>
</evidence>
<dbReference type="InterPro" id="IPR012610">
    <property type="entry name" value="SASP_SspH"/>
</dbReference>
<evidence type="ECO:0000256" key="1">
    <source>
        <dbReference type="ARBA" id="ARBA00004288"/>
    </source>
</evidence>
<dbReference type="GO" id="GO:0042601">
    <property type="term" value="C:endospore-forming forespore"/>
    <property type="evidence" value="ECO:0007669"/>
    <property type="project" value="InterPro"/>
</dbReference>
<evidence type="ECO:0000256" key="4">
    <source>
        <dbReference type="HAMAP-Rule" id="MF_00667"/>
    </source>
</evidence>
<evidence type="ECO:0000313" key="6">
    <source>
        <dbReference type="Proteomes" id="UP000199159"/>
    </source>
</evidence>
<protein>
    <recommendedName>
        <fullName evidence="4">Small, acid-soluble spore protein H</fullName>
        <shortName evidence="4">SASP H</shortName>
    </recommendedName>
</protein>
<comment type="induction">
    <text evidence="4">Expressed only in the forespore compartment of sporulating cells.</text>
</comment>
<dbReference type="NCBIfam" id="TIGR02861">
    <property type="entry name" value="SASP_H"/>
    <property type="match status" value="1"/>
</dbReference>
<gene>
    <name evidence="4" type="primary">sspH</name>
    <name evidence="5" type="ORF">SAMN05216565_102341</name>
</gene>
<reference evidence="6" key="1">
    <citation type="submission" date="2016-10" db="EMBL/GenBank/DDBJ databases">
        <authorList>
            <person name="Varghese N."/>
            <person name="Submissions S."/>
        </authorList>
    </citation>
    <scope>NUCLEOTIDE SEQUENCE [LARGE SCALE GENOMIC DNA]</scope>
    <source>
        <strain evidence="6">IBRC-M10078</strain>
    </source>
</reference>
<dbReference type="RefSeq" id="WP_090850761.1">
    <property type="nucleotide sequence ID" value="NZ_FNJU01000002.1"/>
</dbReference>
<evidence type="ECO:0000313" key="5">
    <source>
        <dbReference type="EMBL" id="SDP31832.1"/>
    </source>
</evidence>
<evidence type="ECO:0000256" key="2">
    <source>
        <dbReference type="ARBA" id="ARBA00006573"/>
    </source>
</evidence>
<dbReference type="GO" id="GO:0030435">
    <property type="term" value="P:sporulation resulting in formation of a cellular spore"/>
    <property type="evidence" value="ECO:0007669"/>
    <property type="project" value="UniProtKB-KW"/>
</dbReference>
<dbReference type="OrthoDB" id="1683648at2"/>
<comment type="subcellular location">
    <subcellularLocation>
        <location evidence="1 4">Spore core</location>
    </subcellularLocation>
</comment>
<dbReference type="Pfam" id="PF08141">
    <property type="entry name" value="SspH"/>
    <property type="match status" value="1"/>
</dbReference>
<dbReference type="HAMAP" id="MF_00667">
    <property type="entry name" value="SspH"/>
    <property type="match status" value="1"/>
</dbReference>
<dbReference type="AlphaFoldDB" id="A0A1H0RQP6"/>
<comment type="similarity">
    <text evidence="2 4">Belongs to the SspH family.</text>
</comment>
<name>A0A1H0RQP6_9BACI</name>
<proteinExistence type="evidence at transcript level"/>
<keyword evidence="3 4" id="KW-0749">Sporulation</keyword>
<sequence>MQSQRAKEIAGSPTMVNVTYNGTQIYIQHVDEENETARIYPLEHPQAEQSVPLTSLTEH</sequence>
<dbReference type="STRING" id="930152.SAMN05216565_102341"/>
<dbReference type="GO" id="GO:0030436">
    <property type="term" value="P:asexual sporulation"/>
    <property type="evidence" value="ECO:0007669"/>
    <property type="project" value="UniProtKB-UniRule"/>
</dbReference>